<comment type="caution">
    <text evidence="1">The sequence shown here is derived from an EMBL/GenBank/DDBJ whole genome shotgun (WGS) entry which is preliminary data.</text>
</comment>
<accession>A0AB37QLW3</accession>
<sequence length="94" mass="10630">MVEGAFMIRSSWIDEQAMANLARFANCTPAELSKVIVTEVMVEAAMEYVYSLYDPLVTNLLLEDIFRIMTAHQPRALEERAVLPGPFLQSHQTV</sequence>
<proteinExistence type="predicted"/>
<dbReference type="Proteomes" id="UP000272613">
    <property type="component" value="Unassembled WGS sequence"/>
</dbReference>
<protein>
    <submittedName>
        <fullName evidence="1">Uncharacterized protein</fullName>
    </submittedName>
</protein>
<dbReference type="AlphaFoldDB" id="A0AB37QLW3"/>
<evidence type="ECO:0000313" key="1">
    <source>
        <dbReference type="EMBL" id="RMR99051.1"/>
    </source>
</evidence>
<gene>
    <name evidence="1" type="ORF">ALP74_200268</name>
</gene>
<reference evidence="1 2" key="1">
    <citation type="submission" date="2018-08" db="EMBL/GenBank/DDBJ databases">
        <title>Recombination of ecologically and evolutionarily significant loci maintains genetic cohesion in the Pseudomonas syringae species complex.</title>
        <authorList>
            <person name="Dillon M."/>
            <person name="Thakur S."/>
            <person name="Almeida R.N.D."/>
            <person name="Weir B.S."/>
            <person name="Guttman D.S."/>
        </authorList>
    </citation>
    <scope>NUCLEOTIDE SEQUENCE [LARGE SCALE GENOMIC DNA]</scope>
    <source>
        <strain evidence="1 2">ICMP 5019</strain>
    </source>
</reference>
<dbReference type="EMBL" id="RBSH01000205">
    <property type="protein sequence ID" value="RMR99051.1"/>
    <property type="molecule type" value="Genomic_DNA"/>
</dbReference>
<name>A0AB37QLW3_9PSED</name>
<organism evidence="1 2">
    <name type="scientific">Pseudomonas coronafaciens pv. garcae</name>
    <dbReference type="NCBI Taxonomy" id="251653"/>
    <lineage>
        <taxon>Bacteria</taxon>
        <taxon>Pseudomonadati</taxon>
        <taxon>Pseudomonadota</taxon>
        <taxon>Gammaproteobacteria</taxon>
        <taxon>Pseudomonadales</taxon>
        <taxon>Pseudomonadaceae</taxon>
        <taxon>Pseudomonas</taxon>
        <taxon>Pseudomonas coronafaciens</taxon>
    </lineage>
</organism>
<evidence type="ECO:0000313" key="2">
    <source>
        <dbReference type="Proteomes" id="UP000272613"/>
    </source>
</evidence>